<dbReference type="AlphaFoldDB" id="A0A6C0E712"/>
<proteinExistence type="predicted"/>
<accession>A0A6C0E712</accession>
<feature type="compositionally biased region" description="Basic and acidic residues" evidence="2">
    <location>
        <begin position="454"/>
        <end position="470"/>
    </location>
</feature>
<evidence type="ECO:0000256" key="2">
    <source>
        <dbReference type="SAM" id="MobiDB-lite"/>
    </source>
</evidence>
<evidence type="ECO:0000256" key="1">
    <source>
        <dbReference type="SAM" id="Coils"/>
    </source>
</evidence>
<organism evidence="4">
    <name type="scientific">viral metagenome</name>
    <dbReference type="NCBI Taxonomy" id="1070528"/>
    <lineage>
        <taxon>unclassified sequences</taxon>
        <taxon>metagenomes</taxon>
        <taxon>organismal metagenomes</taxon>
    </lineage>
</organism>
<feature type="region of interest" description="Disordered" evidence="2">
    <location>
        <begin position="412"/>
        <end position="486"/>
    </location>
</feature>
<reference evidence="4" key="1">
    <citation type="journal article" date="2020" name="Nature">
        <title>Giant virus diversity and host interactions through global metagenomics.</title>
        <authorList>
            <person name="Schulz F."/>
            <person name="Roux S."/>
            <person name="Paez-Espino D."/>
            <person name="Jungbluth S."/>
            <person name="Walsh D.A."/>
            <person name="Denef V.J."/>
            <person name="McMahon K.D."/>
            <person name="Konstantinidis K.T."/>
            <person name="Eloe-Fadrosh E.A."/>
            <person name="Kyrpides N.C."/>
            <person name="Woyke T."/>
        </authorList>
    </citation>
    <scope>NUCLEOTIDE SEQUENCE</scope>
    <source>
        <strain evidence="4">GVMAG-M-3300023179-114</strain>
    </source>
</reference>
<feature type="transmembrane region" description="Helical" evidence="3">
    <location>
        <begin position="533"/>
        <end position="558"/>
    </location>
</feature>
<evidence type="ECO:0000313" key="4">
    <source>
        <dbReference type="EMBL" id="QHT23205.1"/>
    </source>
</evidence>
<protein>
    <submittedName>
        <fullName evidence="4">Uncharacterized protein</fullName>
    </submittedName>
</protein>
<evidence type="ECO:0000256" key="3">
    <source>
        <dbReference type="SAM" id="Phobius"/>
    </source>
</evidence>
<feature type="coiled-coil region" evidence="1">
    <location>
        <begin position="488"/>
        <end position="519"/>
    </location>
</feature>
<sequence length="578" mass="66627">MKYQSFNKHKYNKHKRTNKTIKHNRCYQIGGNESSLVSVINKSPDSQIIGPKDNKYPSSYLGYNVFVPPGSKSFTLEQLVKDALEEGNFLNVDKTIDLSKLNEQLMNDSFRMDLVINNTKVFNYFKDKITNPNESNNPFNEELSQLQPITEIDIFTKKLLEIFPKLNVKENEIKCIQEFANKNNWTILPNYWAYLPFYDEIINENGITNETKLNDIKVLSQQNISKTMMDILMKFVSLPSIFHETLQLGGSFKTFGSKMNDYISQIPTAPFINIDINNANVIIQNKLYFSLVNVSNEFGLAVISTCIYTDFQKNEVFMIWKIERWRNSIIKRYYHFIIDVSNKGTPVSEELLELMQTYIYNNQISDNYPKTHKELLDYFVNNTNKEAINNINATIKEQLNKNESDTNIAKIIKDKSSSMKQMVPLEDPSMKKENEEPNNEEKEPATQDSDDKTDETMGDKIDETTNKDNVTEENTNNLEDISHDEEKIHNDELQIGEARENVNNAIEQYNRDQQQLRDDQPEPSDTDKLTNTLATLGSVTALGAIGSGLYFAAPLLVLGGSKKNKRKYAKKSKKTRRK</sequence>
<keyword evidence="3" id="KW-1133">Transmembrane helix</keyword>
<name>A0A6C0E712_9ZZZZ</name>
<keyword evidence="3" id="KW-0812">Transmembrane</keyword>
<keyword evidence="3" id="KW-0472">Membrane</keyword>
<feature type="compositionally biased region" description="Basic and acidic residues" evidence="2">
    <location>
        <begin position="428"/>
        <end position="445"/>
    </location>
</feature>
<keyword evidence="1" id="KW-0175">Coiled coil</keyword>
<dbReference type="EMBL" id="MN739728">
    <property type="protein sequence ID" value="QHT23205.1"/>
    <property type="molecule type" value="Genomic_DNA"/>
</dbReference>